<evidence type="ECO:0000256" key="22">
    <source>
        <dbReference type="ARBA" id="ARBA00023242"/>
    </source>
</evidence>
<keyword evidence="8" id="KW-0808">Transferase</keyword>
<dbReference type="GO" id="GO:0008270">
    <property type="term" value="F:zinc ion binding"/>
    <property type="evidence" value="ECO:0007669"/>
    <property type="project" value="UniProtKB-KW"/>
</dbReference>
<feature type="compositionally biased region" description="Basic and acidic residues" evidence="29">
    <location>
        <begin position="2476"/>
        <end position="2488"/>
    </location>
</feature>
<evidence type="ECO:0000256" key="13">
    <source>
        <dbReference type="ARBA" id="ARBA00022816"/>
    </source>
</evidence>
<comment type="similarity">
    <text evidence="23">Belongs to the RanBP2 E3 ligase family.</text>
</comment>
<feature type="region of interest" description="Disordered" evidence="29">
    <location>
        <begin position="2309"/>
        <end position="2335"/>
    </location>
</feature>
<keyword evidence="9" id="KW-0479">Metal-binding</keyword>
<name>Q4T3X3_TETNG</name>
<keyword evidence="20" id="KW-0472">Membrane</keyword>
<feature type="domain" description="RanBP2-type" evidence="32">
    <location>
        <begin position="1461"/>
        <end position="1490"/>
    </location>
</feature>
<keyword evidence="5" id="KW-0488">Methylation</keyword>
<dbReference type="InterPro" id="IPR011990">
    <property type="entry name" value="TPR-like_helical_dom_sf"/>
</dbReference>
<keyword evidence="18" id="KW-0007">Acetylation</keyword>
<dbReference type="InterPro" id="IPR019734">
    <property type="entry name" value="TPR_rpt"/>
</dbReference>
<dbReference type="Gene3D" id="1.25.40.10">
    <property type="entry name" value="Tetratricopeptide repeat domain"/>
    <property type="match status" value="1"/>
</dbReference>
<comment type="caution">
    <text evidence="33">The sequence shown here is derived from an EMBL/GenBank/DDBJ whole genome shotgun (WGS) entry which is preliminary data.</text>
</comment>
<evidence type="ECO:0000256" key="20">
    <source>
        <dbReference type="ARBA" id="ARBA00023136"/>
    </source>
</evidence>
<dbReference type="GO" id="GO:0051028">
    <property type="term" value="P:mRNA transport"/>
    <property type="evidence" value="ECO:0007669"/>
    <property type="project" value="UniProtKB-KW"/>
</dbReference>
<dbReference type="PRINTS" id="PR00153">
    <property type="entry name" value="CSAPPISMRASE"/>
</dbReference>
<dbReference type="SUPFAM" id="SSF50891">
    <property type="entry name" value="Cyclophilin-like"/>
    <property type="match status" value="1"/>
</dbReference>
<dbReference type="PANTHER" id="PTHR23138">
    <property type="entry name" value="RAN BINDING PROTEIN"/>
    <property type="match status" value="1"/>
</dbReference>
<dbReference type="Pfam" id="PF00638">
    <property type="entry name" value="Ran_BP1"/>
    <property type="match status" value="4"/>
</dbReference>
<evidence type="ECO:0000259" key="31">
    <source>
        <dbReference type="PROSITE" id="PS50196"/>
    </source>
</evidence>
<evidence type="ECO:0000256" key="6">
    <source>
        <dbReference type="ARBA" id="ARBA00022499"/>
    </source>
</evidence>
<proteinExistence type="inferred from homology"/>
<dbReference type="InterPro" id="IPR036443">
    <property type="entry name" value="Znf_RanBP2_sf"/>
</dbReference>
<comment type="pathway">
    <text evidence="3">Protein modification; protein sumoylation.</text>
</comment>
<accession>Q4T3X3</accession>
<dbReference type="CDD" id="cd13178">
    <property type="entry name" value="RanBD4_RanBP2-like"/>
    <property type="match status" value="1"/>
</dbReference>
<evidence type="ECO:0000256" key="29">
    <source>
        <dbReference type="SAM" id="MobiDB-lite"/>
    </source>
</evidence>
<dbReference type="CDD" id="cd14684">
    <property type="entry name" value="RanBD1_RanBP2-like"/>
    <property type="match status" value="1"/>
</dbReference>
<evidence type="ECO:0000256" key="4">
    <source>
        <dbReference type="ARBA" id="ARBA00022448"/>
    </source>
</evidence>
<evidence type="ECO:0000313" key="33">
    <source>
        <dbReference type="EMBL" id="CAF92409.1"/>
    </source>
</evidence>
<dbReference type="PROSITE" id="PS50072">
    <property type="entry name" value="CSA_PPIASE_2"/>
    <property type="match status" value="1"/>
</dbReference>
<dbReference type="GO" id="GO:0051168">
    <property type="term" value="P:nuclear export"/>
    <property type="evidence" value="ECO:0007669"/>
    <property type="project" value="UniProtKB-ARBA"/>
</dbReference>
<dbReference type="InterPro" id="IPR001876">
    <property type="entry name" value="Znf_RanBP2"/>
</dbReference>
<evidence type="ECO:0000256" key="15">
    <source>
        <dbReference type="ARBA" id="ARBA00022843"/>
    </source>
</evidence>
<dbReference type="GO" id="GO:0005096">
    <property type="term" value="F:GTPase activator activity"/>
    <property type="evidence" value="ECO:0007669"/>
    <property type="project" value="TreeGrafter"/>
</dbReference>
<keyword evidence="15" id="KW-0832">Ubl conjugation</keyword>
<feature type="compositionally biased region" description="Polar residues" evidence="29">
    <location>
        <begin position="783"/>
        <end position="806"/>
    </location>
</feature>
<evidence type="ECO:0000256" key="23">
    <source>
        <dbReference type="ARBA" id="ARBA00061164"/>
    </source>
</evidence>
<evidence type="ECO:0000256" key="8">
    <source>
        <dbReference type="ARBA" id="ARBA00022679"/>
    </source>
</evidence>
<keyword evidence="12" id="KW-0833">Ubl conjugation pathway</keyword>
<evidence type="ECO:0000256" key="25">
    <source>
        <dbReference type="ARBA" id="ARBA00081161"/>
    </source>
</evidence>
<evidence type="ECO:0000256" key="3">
    <source>
        <dbReference type="ARBA" id="ARBA00004718"/>
    </source>
</evidence>
<keyword evidence="11 26" id="KW-0863">Zinc-finger</keyword>
<dbReference type="GO" id="GO:0003755">
    <property type="term" value="F:peptidyl-prolyl cis-trans isomerase activity"/>
    <property type="evidence" value="ECO:0007669"/>
    <property type="project" value="InterPro"/>
</dbReference>
<keyword evidence="27" id="KW-0802">TPR repeat</keyword>
<feature type="region of interest" description="Disordered" evidence="29">
    <location>
        <begin position="2640"/>
        <end position="2666"/>
    </location>
</feature>
<keyword evidence="13" id="KW-0509">mRNA transport</keyword>
<dbReference type="Pfam" id="PF12185">
    <property type="entry name" value="IR1-M"/>
    <property type="match status" value="2"/>
</dbReference>
<dbReference type="SUPFAM" id="SSF90209">
    <property type="entry name" value="Ran binding protein zinc finger-like"/>
    <property type="match status" value="3"/>
</dbReference>
<evidence type="ECO:0000256" key="19">
    <source>
        <dbReference type="ARBA" id="ARBA00023132"/>
    </source>
</evidence>
<feature type="compositionally biased region" description="Polar residues" evidence="29">
    <location>
        <begin position="2049"/>
        <end position="2068"/>
    </location>
</feature>
<dbReference type="CDD" id="cd01926">
    <property type="entry name" value="cyclophilin_ABH_like"/>
    <property type="match status" value="1"/>
</dbReference>
<dbReference type="InterPro" id="IPR022011">
    <property type="entry name" value="IR1-M"/>
</dbReference>
<sequence>MPRSKVEVDRYVSSVQNSSPSLKKNPVKGFLFAKLYFEAKEYELAKRHVSDYLKVQERDPKAHRFLGQLFEREGEINKAVGCYKRSIDLNPAQKDLVLKVAELLLSGDECDRRAEFWVEKAAKLLPGNPTVFNLKERLLKRQGQEGWNQLYDLLQSELTARPANAHVNVKLVQLFNQDGRLDEAVKHCLAVEKRGMLRNSLDWYTVVLHTLQEYLAQPSVSSNEKMCWRLQRERLLAHCNLLRITLSDNSIQPSLDALKSFDEAMQSLSSIAGRHTDDLFDVFVEMRGHLYFHAGTLLLKLAQDRQQTWRSVIDLAALCYLLAYQVPRPKPKMTKRDQAGPQLLELLANDRQSQAGHMLFNLSADASSLIAEVVEAFGNRCGRDTLFELLFGPQASTASSFIANDDIHAVNAVAPDLVQLAKWDSGSILLHGGDLQHLIWLGLQWTQLNQRPALRSWLQQLFPLRNLETSKLDSNAPESICLLDLEVFLYGVVFCSHCQLQESVKIRGGGNQQHLQQLYEPRCLPLPLLRLLTTERQREWWNAIYSLIHRQAAPGTSANLRMIVQHGLNTLRAGEKHGLQPAMVIHWAQCLSQMGDGVNSYYDQTEYIGRSVHYWKAIHPLLERIKNRRSIPEPLDPLFIHFPSKDIQVIALTAYEEEAMVAYATLLDIEGKTEEAIATLESVNNMSSVWHLALIYQRLSEEASNGVEETQDRCVTFLRKFRTYFHVTIVTICCTQLPVSMEEIVDLLNDVNQQLVESGGTVDEEQDDEDRKGPAHSSPAHPTETSAAVSHLKFSTPSPNKCTVSPSKRHLISPKTPHWVEDQKSLLQMLCQQVEALKSEVHDLRQNVSVNMGSPHHKKYGDSYGAEGLQETFNPVQSFHGVPLTVATTGPSVYYNQSPAYNSQYLLRTAANVTPTKGPVYGINRMPPQQHMYAYQPPTHTPPLQTAPGCMYPAQEPVFGAPLRFESPATSLLSPYSEEYFAQGVAQQPTNPPLPEPGYFTKPSVVPVQGPVQPPVQPPKNIEGKSVEFGKLSFSQQVPAEVPKVPTFGAGAVAQSTPSGAFKFNSNFKSNDGDFTFSASQATHSETLLDLLTSDISAKSDATAEFSAAKEQQPSQSGIFTFGTKNASSFSFDSAQSMGMGNLFGKTENLFKFGEVNKPVFGMATSPAKEEKTAESDNDSTHVEEDEDGPHFEPIVPLPDKVDVKTGEEEEEEMFCNRAKLYRFDTETKEWKERGIGNVKILKHSTKGKVRLLMRREQVLKICANHYITADMLLKPNAGSDKSWVWNAIDYAYEEPKNEQLAIRFKTVEEASLFKAKFEEAQKVSLQSPEKPKPQEKKEDISKASESLAARFGLKEGEWECAVCCVRNKPTDERCVACQAANPDSSSKPEKQDVPDAKASPFTFKFGIDSSKPTSSASTVSGFSAFGASIPATFAFGTSTTKSQPSSSTLSNVFGAQFAKKPGQWDCSVCEVRNEASASRCVACQSPSPVAKSAEVTPVSSQTPAVGEIQPQLSNEDGMWDCTACLVRNKASASCCITCQAPHQAPKLETMFALQDGEWDCDTCLVRNKASAGKCVACQMPNPKAKSLVGNAPSTSSFDFTFGSKNPPSQAAETGFSVPFEASKTFQFSQSSDKTSASSFKFEAPRAGSVTPSSTSFFASMPIPAAGFKFGLQDPVKESPSTDNQTPQSGSASSFLKSIADKHKEKENVSSTSLEQDQNPLISGKNNAVSFADLANSSKDFTFGQKDPSFKGFSGAGEQLFSSLPATPSKIDGSNEPEDDGMYQTEEHDDIQFEPVVQMPDKVDLVTGEEDEEALYSQRVKLFRFDSSVSQWKERGVGILKILKNAANGRLRVLMRREQVLKVCANHWITTTMNLKPLAGSDKAWIWMANDFSDGDAKLEQLAAKFKSPELAEEFKLKFEDCQKLLLDIPLQTPHKLVDSGRTAQLIQKAEEMKSGLKDLKLFLTDDKTKIKDDDAQEDVDTSINASSVVLKPQGETTGPTLEWDNYDLRKALDNTADSSIYASPLASSPLRKNLFRFGESTGGFNFSFQPGISPSKSPAKLNQSRASAGTDDEQDTTQEDERDGQYFEPVVPLPDLVEVSTGEENEQVVFSHRAKLYRYDKEAAQWKERGIGDLKILQNYETKQVRLIMRRDQVLKICANHWITATMKLEPMTGSEKAWVWSAMDFAEVDEGKIEQLAVRFKLQETANTFKQIFDESKTAQENKELMCPVAARVTTQEGGTVPSAPTATTVCGTEAIAVLEDTTKECTELPPDNTPCAAVSPGPGSKAVVSPPKFVFGADSLQRFFGSSKPRAESEASTSVTETKDSEPSSSAAAAFKIPEKEITLMHGVEKKNNCLCKSRVARSVCEETILITLRKLTWLPPMGSASTDEDQDSDVEIVFVREPTVEQAALAKKLLLPLTFFCYQNEPGYTSGDETDDEDFESAVKALNGKLYPDTPERKSASSGGESDCQVVWEKKPTQEEEQKAKSLQLPPTFFCGLSTTDSNTDTDKAEDFETEVRKAHQELDAQLSRAAKTPSSSSAAARAPEEQTSEQPAVTQTEAGSRSSPVDLSNKKSPEAESNTEAASSAAAAAAAQGSSGFSFNTLGSFSFADLAKNTEGFAFGSKDPNFTWDNAGATLFGAAAPPAPKSKGEEEGSDEDEAPNNLDIHFEPIVSLPEVETKSGEEDEEILFKERGKLYRWDRDIGQWKERGIGDIKILFHPSKHSYRILMRREQVLRVCANHIITQDMDLQPMSASANTLIWTATDYAEGNGVVEQLAAKFKTADIAESFKKVFCRCQKIMDLAGADSTSASAHQMSRIQEHSRDSNPRVFLKVTADEEPLGLITIELFSHIVPKTAENFRVLSTGERGFGFKNSIFHRVIPDFMCQGGDITNSDGSGGKSIYGNRFEDENFDVRHTGPGILSMANRGQDTNSSQFFITLKKAEHLDFKHVAFGRVQDGMDVVRKMEELGSKGGTPSKKIVITDCGQL</sequence>
<dbReference type="EMBL" id="CAAE01009897">
    <property type="protein sequence ID" value="CAF92409.1"/>
    <property type="molecule type" value="Genomic_DNA"/>
</dbReference>
<dbReference type="Gene3D" id="2.40.100.10">
    <property type="entry name" value="Cyclophilin-like"/>
    <property type="match status" value="1"/>
</dbReference>
<feature type="domain" description="RanBP2-type" evidence="32">
    <location>
        <begin position="1555"/>
        <end position="1584"/>
    </location>
</feature>
<evidence type="ECO:0000256" key="9">
    <source>
        <dbReference type="ARBA" id="ARBA00022723"/>
    </source>
</evidence>
<dbReference type="FunFam" id="2.30.29.30:FF:000018">
    <property type="entry name" value="E3 SUMO-protein ligase RanBP2"/>
    <property type="match status" value="4"/>
</dbReference>
<evidence type="ECO:0000256" key="24">
    <source>
        <dbReference type="ARBA" id="ARBA00070141"/>
    </source>
</evidence>
<evidence type="ECO:0000256" key="28">
    <source>
        <dbReference type="SAM" id="Coils"/>
    </source>
</evidence>
<feature type="domain" description="RanBD1" evidence="31">
    <location>
        <begin position="2670"/>
        <end position="2805"/>
    </location>
</feature>
<dbReference type="Pfam" id="PF00641">
    <property type="entry name" value="Zn_ribbon_RanBP"/>
    <property type="match status" value="4"/>
</dbReference>
<dbReference type="FunFam" id="1.25.40.10:FF:000114">
    <property type="entry name" value="E3 SUMO-protein ligase RanBP2 isoform X1"/>
    <property type="match status" value="1"/>
</dbReference>
<dbReference type="GO" id="GO:0006457">
    <property type="term" value="P:protein folding"/>
    <property type="evidence" value="ECO:0007669"/>
    <property type="project" value="InterPro"/>
</dbReference>
<evidence type="ECO:0000256" key="17">
    <source>
        <dbReference type="ARBA" id="ARBA00022927"/>
    </source>
</evidence>
<feature type="compositionally biased region" description="Polar residues" evidence="29">
    <location>
        <begin position="1709"/>
        <end position="1723"/>
    </location>
</feature>
<feature type="domain" description="RanBD1" evidence="31">
    <location>
        <begin position="1792"/>
        <end position="1928"/>
    </location>
</feature>
<dbReference type="GO" id="GO:0019789">
    <property type="term" value="F:SUMO transferase activity"/>
    <property type="evidence" value="ECO:0007669"/>
    <property type="project" value="UniProtKB-ARBA"/>
</dbReference>
<feature type="region of interest" description="Disordered" evidence="29">
    <location>
        <begin position="1165"/>
        <end position="1199"/>
    </location>
</feature>
<dbReference type="GO" id="GO:0005643">
    <property type="term" value="C:nuclear pore"/>
    <property type="evidence" value="ECO:0007669"/>
    <property type="project" value="UniProtKB-SubCell"/>
</dbReference>
<dbReference type="SMART" id="SM00547">
    <property type="entry name" value="ZnF_RBZ"/>
    <property type="match status" value="4"/>
</dbReference>
<keyword evidence="17" id="KW-0653">Protein transport</keyword>
<evidence type="ECO:0000256" key="10">
    <source>
        <dbReference type="ARBA" id="ARBA00022737"/>
    </source>
</evidence>
<evidence type="ECO:0000256" key="2">
    <source>
        <dbReference type="ARBA" id="ARBA00004567"/>
    </source>
</evidence>
<dbReference type="KEGG" id="tng:GSTEN00007599G001"/>
<comment type="subcellular location">
    <subcellularLocation>
        <location evidence="1">Nucleus membrane</location>
    </subcellularLocation>
    <subcellularLocation>
        <location evidence="2">Nucleus</location>
        <location evidence="2">Nuclear pore complex</location>
    </subcellularLocation>
</comment>
<feature type="domain" description="PPIase cyclophilin-type" evidence="30">
    <location>
        <begin position="2833"/>
        <end position="2989"/>
    </location>
</feature>
<feature type="domain" description="RanBP2-type" evidence="32">
    <location>
        <begin position="1516"/>
        <end position="1545"/>
    </location>
</feature>
<feature type="compositionally biased region" description="Polar residues" evidence="29">
    <location>
        <begin position="2553"/>
        <end position="2571"/>
    </location>
</feature>
<keyword evidence="21" id="KW-1015">Disulfide bond</keyword>
<keyword evidence="7" id="KW-0597">Phosphoprotein</keyword>
<dbReference type="PROSITE" id="PS50196">
    <property type="entry name" value="RANBD1"/>
    <property type="match status" value="4"/>
</dbReference>
<dbReference type="InterPro" id="IPR002130">
    <property type="entry name" value="Cyclophilin-type_PPIase_dom"/>
</dbReference>
<protein>
    <recommendedName>
        <fullName evidence="24">E3 SUMO-protein ligase RanBP2</fullName>
    </recommendedName>
    <alternativeName>
        <fullName evidence="25">Ran-binding protein 2</fullName>
    </alternativeName>
</protein>
<dbReference type="InterPro" id="IPR020892">
    <property type="entry name" value="Cyclophilin-type_PPIase_CS"/>
</dbReference>
<keyword evidence="28" id="KW-0175">Coiled coil</keyword>
<dbReference type="SUPFAM" id="SSF48452">
    <property type="entry name" value="TPR-like"/>
    <property type="match status" value="1"/>
</dbReference>
<evidence type="ECO:0000256" key="18">
    <source>
        <dbReference type="ARBA" id="ARBA00022990"/>
    </source>
</evidence>
<reference evidence="33" key="1">
    <citation type="journal article" date="2004" name="Nature">
        <title>Genome duplication in the teleost fish Tetraodon nigroviridis reveals the early vertebrate proto-karyotype.</title>
        <authorList>
            <person name="Jaillon O."/>
            <person name="Aury J.-M."/>
            <person name="Brunet F."/>
            <person name="Petit J.-L."/>
            <person name="Stange-Thomann N."/>
            <person name="Mauceli E."/>
            <person name="Bouneau L."/>
            <person name="Fischer C."/>
            <person name="Ozouf-Costaz C."/>
            <person name="Bernot A."/>
            <person name="Nicaud S."/>
            <person name="Jaffe D."/>
            <person name="Fisher S."/>
            <person name="Lutfalla G."/>
            <person name="Dossat C."/>
            <person name="Segurens B."/>
            <person name="Dasilva C."/>
            <person name="Salanoubat M."/>
            <person name="Levy M."/>
            <person name="Boudet N."/>
            <person name="Castellano S."/>
            <person name="Anthouard V."/>
            <person name="Jubin C."/>
            <person name="Castelli V."/>
            <person name="Katinka M."/>
            <person name="Vacherie B."/>
            <person name="Biemont C."/>
            <person name="Skalli Z."/>
            <person name="Cattolico L."/>
            <person name="Poulain J."/>
            <person name="De Berardinis V."/>
            <person name="Cruaud C."/>
            <person name="Duprat S."/>
            <person name="Brottier P."/>
            <person name="Coutanceau J.-P."/>
            <person name="Gouzy J."/>
            <person name="Parra G."/>
            <person name="Lardier G."/>
            <person name="Chapple C."/>
            <person name="McKernan K.J."/>
            <person name="McEwan P."/>
            <person name="Bosak S."/>
            <person name="Kellis M."/>
            <person name="Volff J.-N."/>
            <person name="Guigo R."/>
            <person name="Zody M.C."/>
            <person name="Mesirov J."/>
            <person name="Lindblad-Toh K."/>
            <person name="Birren B."/>
            <person name="Nusbaum C."/>
            <person name="Kahn D."/>
            <person name="Robinson-Rechavi M."/>
            <person name="Laudet V."/>
            <person name="Schachter V."/>
            <person name="Quetier F."/>
            <person name="Saurin W."/>
            <person name="Scarpelli C."/>
            <person name="Wincker P."/>
            <person name="Lander E.S."/>
            <person name="Weissenbach J."/>
            <person name="Roest Crollius H."/>
        </authorList>
    </citation>
    <scope>NUCLEOTIDE SEQUENCE [LARGE SCALE GENOMIC DNA]</scope>
</reference>
<evidence type="ECO:0000256" key="14">
    <source>
        <dbReference type="ARBA" id="ARBA00022833"/>
    </source>
</evidence>
<feature type="region of interest" description="Disordered" evidence="29">
    <location>
        <begin position="2451"/>
        <end position="2585"/>
    </location>
</feature>
<dbReference type="InterPro" id="IPR011993">
    <property type="entry name" value="PH-like_dom_sf"/>
</dbReference>
<evidence type="ECO:0000259" key="30">
    <source>
        <dbReference type="PROSITE" id="PS50072"/>
    </source>
</evidence>
<evidence type="ECO:0000256" key="11">
    <source>
        <dbReference type="ARBA" id="ARBA00022771"/>
    </source>
</evidence>
<feature type="compositionally biased region" description="Basic and acidic residues" evidence="29">
    <location>
        <begin position="1699"/>
        <end position="1708"/>
    </location>
</feature>
<feature type="compositionally biased region" description="Basic and acidic residues" evidence="29">
    <location>
        <begin position="1168"/>
        <end position="1183"/>
    </location>
</feature>
<dbReference type="InterPro" id="IPR045255">
    <property type="entry name" value="RanBP1-like"/>
</dbReference>
<gene>
    <name evidence="33" type="ORF">GSTENG00007599001</name>
</gene>
<dbReference type="PROSITE" id="PS50199">
    <property type="entry name" value="ZF_RANBP2_2"/>
    <property type="match status" value="4"/>
</dbReference>
<keyword evidence="14" id="KW-0862">Zinc</keyword>
<dbReference type="Pfam" id="PF00160">
    <property type="entry name" value="Pro_isomerase"/>
    <property type="match status" value="1"/>
</dbReference>
<feature type="compositionally biased region" description="Low complexity" evidence="29">
    <location>
        <begin position="2532"/>
        <end position="2546"/>
    </location>
</feature>
<keyword evidence="16" id="KW-0694">RNA-binding</keyword>
<feature type="region of interest" description="Disordered" evidence="29">
    <location>
        <begin position="1671"/>
        <end position="1723"/>
    </location>
</feature>
<feature type="compositionally biased region" description="Polar residues" evidence="29">
    <location>
        <begin position="1679"/>
        <end position="1696"/>
    </location>
</feature>
<reference evidence="33" key="2">
    <citation type="submission" date="2004-02" db="EMBL/GenBank/DDBJ databases">
        <authorList>
            <consortium name="Genoscope"/>
            <consortium name="Whitehead Institute Centre for Genome Research"/>
        </authorList>
    </citation>
    <scope>NUCLEOTIDE SEQUENCE</scope>
</reference>
<dbReference type="GO" id="GO:0031965">
    <property type="term" value="C:nuclear membrane"/>
    <property type="evidence" value="ECO:0007669"/>
    <property type="project" value="UniProtKB-SubCell"/>
</dbReference>
<feature type="domain" description="RanBD1" evidence="31">
    <location>
        <begin position="1191"/>
        <end position="1327"/>
    </location>
</feature>
<feature type="compositionally biased region" description="Basic and acidic residues" evidence="29">
    <location>
        <begin position="2509"/>
        <end position="2527"/>
    </location>
</feature>
<feature type="region of interest" description="Disordered" evidence="29">
    <location>
        <begin position="759"/>
        <end position="808"/>
    </location>
</feature>
<evidence type="ECO:0000256" key="26">
    <source>
        <dbReference type="PROSITE-ProRule" id="PRU00322"/>
    </source>
</evidence>
<evidence type="ECO:0000256" key="21">
    <source>
        <dbReference type="ARBA" id="ARBA00023157"/>
    </source>
</evidence>
<keyword evidence="6" id="KW-1017">Isopeptide bond</keyword>
<feature type="compositionally biased region" description="Acidic residues" evidence="29">
    <location>
        <begin position="2071"/>
        <end position="2083"/>
    </location>
</feature>
<dbReference type="SUPFAM" id="SSF50729">
    <property type="entry name" value="PH domain-like"/>
    <property type="match status" value="4"/>
</dbReference>
<evidence type="ECO:0000256" key="7">
    <source>
        <dbReference type="ARBA" id="ARBA00022553"/>
    </source>
</evidence>
<dbReference type="FunFam" id="4.10.1060.10:FF:000003">
    <property type="entry name" value="E3 SUMO-protein ligase RanBP2"/>
    <property type="match status" value="3"/>
</dbReference>
<dbReference type="GO" id="GO:0006607">
    <property type="term" value="P:NLS-bearing protein import into nucleus"/>
    <property type="evidence" value="ECO:0007669"/>
    <property type="project" value="TreeGrafter"/>
</dbReference>
<feature type="domain" description="RanBD1" evidence="31">
    <location>
        <begin position="2087"/>
        <end position="2224"/>
    </location>
</feature>
<evidence type="ECO:0000256" key="12">
    <source>
        <dbReference type="ARBA" id="ARBA00022786"/>
    </source>
</evidence>
<feature type="coiled-coil region" evidence="28">
    <location>
        <begin position="820"/>
        <end position="847"/>
    </location>
</feature>
<keyword evidence="4" id="KW-0813">Transport</keyword>
<evidence type="ECO:0000256" key="5">
    <source>
        <dbReference type="ARBA" id="ARBA00022481"/>
    </source>
</evidence>
<evidence type="ECO:0000256" key="16">
    <source>
        <dbReference type="ARBA" id="ARBA00022884"/>
    </source>
</evidence>
<feature type="domain" description="RanBP2-type" evidence="32">
    <location>
        <begin position="1355"/>
        <end position="1384"/>
    </location>
</feature>
<feature type="region of interest" description="Disordered" evidence="29">
    <location>
        <begin position="2049"/>
        <end position="2088"/>
    </location>
</feature>
<dbReference type="Gene3D" id="4.10.1060.10">
    <property type="entry name" value="Zinc finger, RanBP2-type"/>
    <property type="match status" value="4"/>
</dbReference>
<evidence type="ECO:0000256" key="27">
    <source>
        <dbReference type="PROSITE-ProRule" id="PRU00339"/>
    </source>
</evidence>
<dbReference type="CDD" id="cd13177">
    <property type="entry name" value="RanBD2_RanBP2-like"/>
    <property type="match status" value="1"/>
</dbReference>
<dbReference type="OrthoDB" id="2357150at2759"/>
<dbReference type="PROSITE" id="PS01358">
    <property type="entry name" value="ZF_RANBP2_1"/>
    <property type="match status" value="3"/>
</dbReference>
<feature type="repeat" description="TPR" evidence="27">
    <location>
        <begin position="60"/>
        <end position="93"/>
    </location>
</feature>
<dbReference type="PANTHER" id="PTHR23138:SF87">
    <property type="entry name" value="E3 SUMO-PROTEIN LIGASE RANBP2"/>
    <property type="match status" value="1"/>
</dbReference>
<dbReference type="PROSITE" id="PS50005">
    <property type="entry name" value="TPR"/>
    <property type="match status" value="1"/>
</dbReference>
<dbReference type="SMART" id="SM00028">
    <property type="entry name" value="TPR"/>
    <property type="match status" value="1"/>
</dbReference>
<keyword evidence="19" id="KW-0811">Translocation</keyword>
<dbReference type="SMART" id="SM00160">
    <property type="entry name" value="RanBD"/>
    <property type="match status" value="4"/>
</dbReference>
<dbReference type="InterPro" id="IPR000156">
    <property type="entry name" value="Ran_bind_dom"/>
</dbReference>
<evidence type="ECO:0000259" key="32">
    <source>
        <dbReference type="PROSITE" id="PS50199"/>
    </source>
</evidence>
<dbReference type="Gene3D" id="2.30.29.30">
    <property type="entry name" value="Pleckstrin-homology domain (PH domain)/Phosphotyrosine-binding domain (PTB)"/>
    <property type="match status" value="4"/>
</dbReference>
<keyword evidence="10" id="KW-0677">Repeat</keyword>
<evidence type="ECO:0000256" key="1">
    <source>
        <dbReference type="ARBA" id="ARBA00004126"/>
    </source>
</evidence>
<dbReference type="PROSITE" id="PS00170">
    <property type="entry name" value="CSA_PPIASE_1"/>
    <property type="match status" value="1"/>
</dbReference>
<dbReference type="GO" id="GO:0003723">
    <property type="term" value="F:RNA binding"/>
    <property type="evidence" value="ECO:0007669"/>
    <property type="project" value="UniProtKB-KW"/>
</dbReference>
<keyword evidence="19" id="KW-0906">Nuclear pore complex</keyword>
<keyword evidence="22" id="KW-0539">Nucleus</keyword>
<dbReference type="GO" id="GO:0005737">
    <property type="term" value="C:cytoplasm"/>
    <property type="evidence" value="ECO:0007669"/>
    <property type="project" value="TreeGrafter"/>
</dbReference>
<organism evidence="33">
    <name type="scientific">Tetraodon nigroviridis</name>
    <name type="common">Spotted green pufferfish</name>
    <name type="synonym">Chelonodon nigroviridis</name>
    <dbReference type="NCBI Taxonomy" id="99883"/>
    <lineage>
        <taxon>Eukaryota</taxon>
        <taxon>Metazoa</taxon>
        <taxon>Chordata</taxon>
        <taxon>Craniata</taxon>
        <taxon>Vertebrata</taxon>
        <taxon>Euteleostomi</taxon>
        <taxon>Actinopterygii</taxon>
        <taxon>Neopterygii</taxon>
        <taxon>Teleostei</taxon>
        <taxon>Neoteleostei</taxon>
        <taxon>Acanthomorphata</taxon>
        <taxon>Eupercaria</taxon>
        <taxon>Tetraodontiformes</taxon>
        <taxon>Tetradontoidea</taxon>
        <taxon>Tetraodontidae</taxon>
        <taxon>Tetraodon</taxon>
    </lineage>
</organism>
<dbReference type="FunFam" id="2.40.100.10:FF:000020">
    <property type="entry name" value="E3 SUMO-protein ligase RanBP2"/>
    <property type="match status" value="1"/>
</dbReference>
<dbReference type="InterPro" id="IPR029000">
    <property type="entry name" value="Cyclophilin-like_dom_sf"/>
</dbReference>